<dbReference type="PANTHER" id="PTHR43002">
    <property type="entry name" value="GLYCOGEN DEBRANCHING ENZYME"/>
    <property type="match status" value="1"/>
</dbReference>
<dbReference type="Pfam" id="PF00128">
    <property type="entry name" value="Alpha-amylase"/>
    <property type="match status" value="1"/>
</dbReference>
<keyword evidence="2 7" id="KW-0378">Hydrolase</keyword>
<dbReference type="SUPFAM" id="SSF81296">
    <property type="entry name" value="E set domains"/>
    <property type="match status" value="1"/>
</dbReference>
<dbReference type="InterPro" id="IPR048644">
    <property type="entry name" value="Isoamylase_C"/>
</dbReference>
<reference evidence="7 8" key="1">
    <citation type="journal article" date="2020" name="ISME J.">
        <title>Enrichment and physiological characterization of a novel comammox Nitrospira indicates ammonium inhibition of complete nitrification.</title>
        <authorList>
            <person name="Sakoula D."/>
            <person name="Koch H."/>
            <person name="Frank J."/>
            <person name="Jetten M.S.M."/>
            <person name="van Kessel M.A.H.J."/>
            <person name="Lucker S."/>
        </authorList>
    </citation>
    <scope>NUCLEOTIDE SEQUENCE [LARGE SCALE GENOMIC DNA]</scope>
    <source>
        <strain evidence="7">Comreactor17</strain>
    </source>
</reference>
<keyword evidence="4 7" id="KW-0326">Glycosidase</keyword>
<dbReference type="SMART" id="SM00642">
    <property type="entry name" value="Aamy"/>
    <property type="match status" value="1"/>
</dbReference>
<gene>
    <name evidence="7" type="ORF">Nkreftii_003006</name>
</gene>
<dbReference type="InterPro" id="IPR013780">
    <property type="entry name" value="Glyco_hydro_b"/>
</dbReference>
<feature type="region of interest" description="Disordered" evidence="5">
    <location>
        <begin position="471"/>
        <end position="493"/>
    </location>
</feature>
<dbReference type="SUPFAM" id="SSF51011">
    <property type="entry name" value="Glycosyl hydrolase domain"/>
    <property type="match status" value="1"/>
</dbReference>
<dbReference type="InterPro" id="IPR006047">
    <property type="entry name" value="GH13_cat_dom"/>
</dbReference>
<keyword evidence="3" id="KW-0809">Transit peptide</keyword>
<dbReference type="Pfam" id="PF02922">
    <property type="entry name" value="CBM_48"/>
    <property type="match status" value="1"/>
</dbReference>
<dbReference type="Gene3D" id="3.20.20.80">
    <property type="entry name" value="Glycosidases"/>
    <property type="match status" value="1"/>
</dbReference>
<feature type="compositionally biased region" description="Polar residues" evidence="5">
    <location>
        <begin position="475"/>
        <end position="489"/>
    </location>
</feature>
<dbReference type="CDD" id="cd02856">
    <property type="entry name" value="E_set_GDE_Isoamylase_N"/>
    <property type="match status" value="1"/>
</dbReference>
<evidence type="ECO:0000256" key="1">
    <source>
        <dbReference type="ARBA" id="ARBA00008061"/>
    </source>
</evidence>
<dbReference type="CDD" id="cd11326">
    <property type="entry name" value="AmyAc_Glg_debranch"/>
    <property type="match status" value="1"/>
</dbReference>
<dbReference type="InterPro" id="IPR014756">
    <property type="entry name" value="Ig_E-set"/>
</dbReference>
<evidence type="ECO:0000256" key="4">
    <source>
        <dbReference type="ARBA" id="ARBA00023295"/>
    </source>
</evidence>
<accession>A0A7S8FG49</accession>
<evidence type="ECO:0000256" key="2">
    <source>
        <dbReference type="ARBA" id="ARBA00022801"/>
    </source>
</evidence>
<dbReference type="InterPro" id="IPR044505">
    <property type="entry name" value="GlgX_Isoamylase_N_E_set"/>
</dbReference>
<dbReference type="InterPro" id="IPR013783">
    <property type="entry name" value="Ig-like_fold"/>
</dbReference>
<dbReference type="EMBL" id="CP047423">
    <property type="protein sequence ID" value="QPD05232.1"/>
    <property type="molecule type" value="Genomic_DNA"/>
</dbReference>
<protein>
    <submittedName>
        <fullName evidence="7">Glycogen debranching enzyme</fullName>
        <ecNumber evidence="7">3.2.1.-</ecNumber>
    </submittedName>
</protein>
<dbReference type="InterPro" id="IPR004193">
    <property type="entry name" value="Glyco_hydro_13_N"/>
</dbReference>
<dbReference type="InterPro" id="IPR011837">
    <property type="entry name" value="Glycogen_debranch_GlgX"/>
</dbReference>
<evidence type="ECO:0000259" key="6">
    <source>
        <dbReference type="SMART" id="SM00642"/>
    </source>
</evidence>
<dbReference type="AlphaFoldDB" id="A0A7S8FG49"/>
<dbReference type="Gene3D" id="2.60.40.1180">
    <property type="entry name" value="Golgi alpha-mannosidase II"/>
    <property type="match status" value="1"/>
</dbReference>
<evidence type="ECO:0000313" key="8">
    <source>
        <dbReference type="Proteomes" id="UP000593737"/>
    </source>
</evidence>
<dbReference type="Proteomes" id="UP000593737">
    <property type="component" value="Chromosome"/>
</dbReference>
<dbReference type="SUPFAM" id="SSF51445">
    <property type="entry name" value="(Trans)glycosidases"/>
    <property type="match status" value="1"/>
</dbReference>
<name>A0A7S8FG49_9BACT</name>
<feature type="domain" description="Glycosyl hydrolase family 13 catalytic" evidence="6">
    <location>
        <begin position="164"/>
        <end position="574"/>
    </location>
</feature>
<dbReference type="GO" id="GO:0005980">
    <property type="term" value="P:glycogen catabolic process"/>
    <property type="evidence" value="ECO:0007669"/>
    <property type="project" value="InterPro"/>
</dbReference>
<sequence length="711" mass="80895">MRVWPGHPYPLGATWDGEGVNFALFSEHATAVELCLFDGPESTKESHHVRIEERTDQVWHAYIHGLWPGQHYGYRVHGPYAPQEGHRFNHHKLLIDPYAKSIAGTVEWSDAMFGYRIGDQKADLSFDTRDNAANIPKCVVVDQAFTWGGDRQLKTPWDRTVIYEVHVKGFTARHPEVPDHMRGTYSGLTTPAVIDHLLELGVTAIELLPVHHFVRDKHLADRSLTNYWGYNTIGFLAPDIRYAVSPVRGRHVREFKTMVKTLHSAGIEVILDVVYNHTAEGNQLGPTLSFKGIDNAAYYRLVDNDKRYYMDYTGCGNTLNVTHPRTLQLIMDSLRYWVTEMHVDGFRFDLASTLARELHAVDRLSAFFDILHQDPILSQTYLIAEPWDVGEGGYQVGNFPVGWAEWNGKYRDTIRRYVKGDGGQMAELAYRLTGSSDLYSMSGRRPFASINFITAHDGFTLHDLVSYNDKHNEANGENNQDGTNDNDSWNCGVEGPTNDPAILELRERQKRNFLTLLFLSQGVPMLSGGDEIGRTQKGNNNAYCQDNEISWFDWNLDHAQSNLLAFVRQLIAFRKKHPVLRRRRFFQGRHIRGSEVKDLSWFRPDGKEMTDEDWNAGYSKSLALRLAGDAIAERDQKGRPIVDDTLLVLLNAHHTPLAFTLPAHRRGIRWHAVVDTSLSGENEKQVSAFKGGEQYEMEARSIAVLRLNGKH</sequence>
<dbReference type="InterPro" id="IPR017853">
    <property type="entry name" value="GH"/>
</dbReference>
<dbReference type="Gene3D" id="2.60.40.10">
    <property type="entry name" value="Immunoglobulins"/>
    <property type="match status" value="1"/>
</dbReference>
<dbReference type="EC" id="3.2.1.-" evidence="7"/>
<evidence type="ECO:0000256" key="3">
    <source>
        <dbReference type="ARBA" id="ARBA00022946"/>
    </source>
</evidence>
<comment type="similarity">
    <text evidence="1">Belongs to the glycosyl hydrolase 13 family.</text>
</comment>
<dbReference type="FunFam" id="3.20.20.80:FF:000054">
    <property type="entry name" value="Glycogen debranching enzyme"/>
    <property type="match status" value="1"/>
</dbReference>
<organism evidence="7 8">
    <name type="scientific">Candidatus Nitrospira kreftii</name>
    <dbReference type="NCBI Taxonomy" id="2652173"/>
    <lineage>
        <taxon>Bacteria</taxon>
        <taxon>Pseudomonadati</taxon>
        <taxon>Nitrospirota</taxon>
        <taxon>Nitrospiria</taxon>
        <taxon>Nitrospirales</taxon>
        <taxon>Nitrospiraceae</taxon>
        <taxon>Nitrospira</taxon>
    </lineage>
</organism>
<dbReference type="GO" id="GO:0004135">
    <property type="term" value="F:amylo-alpha-1,6-glucosidase activity"/>
    <property type="evidence" value="ECO:0007669"/>
    <property type="project" value="InterPro"/>
</dbReference>
<dbReference type="NCBIfam" id="TIGR02100">
    <property type="entry name" value="glgX_debranch"/>
    <property type="match status" value="1"/>
</dbReference>
<evidence type="ECO:0000313" key="7">
    <source>
        <dbReference type="EMBL" id="QPD05232.1"/>
    </source>
</evidence>
<dbReference type="KEGG" id="nkf:Nkreftii_003006"/>
<dbReference type="Pfam" id="PF21331">
    <property type="entry name" value="Isoamylase_C"/>
    <property type="match status" value="1"/>
</dbReference>
<proteinExistence type="inferred from homology"/>
<evidence type="ECO:0000256" key="5">
    <source>
        <dbReference type="SAM" id="MobiDB-lite"/>
    </source>
</evidence>